<dbReference type="EMBL" id="JBEPMP010000001">
    <property type="protein sequence ID" value="MET3728405.1"/>
    <property type="molecule type" value="Genomic_DNA"/>
</dbReference>
<keyword evidence="2" id="KW-1185">Reference proteome</keyword>
<dbReference type="Proteomes" id="UP001549097">
    <property type="component" value="Unassembled WGS sequence"/>
</dbReference>
<gene>
    <name evidence="1" type="ORF">ABID52_001986</name>
</gene>
<protein>
    <submittedName>
        <fullName evidence="1">Uncharacterized protein</fullName>
    </submittedName>
</protein>
<proteinExistence type="predicted"/>
<comment type="caution">
    <text evidence="1">The sequence shown here is derived from an EMBL/GenBank/DDBJ whole genome shotgun (WGS) entry which is preliminary data.</text>
</comment>
<organism evidence="1 2">
    <name type="scientific">Fictibacillus halophilus</name>
    <dbReference type="NCBI Taxonomy" id="1610490"/>
    <lineage>
        <taxon>Bacteria</taxon>
        <taxon>Bacillati</taxon>
        <taxon>Bacillota</taxon>
        <taxon>Bacilli</taxon>
        <taxon>Bacillales</taxon>
        <taxon>Fictibacillaceae</taxon>
        <taxon>Fictibacillus</taxon>
    </lineage>
</organism>
<evidence type="ECO:0000313" key="1">
    <source>
        <dbReference type="EMBL" id="MET3728405.1"/>
    </source>
</evidence>
<reference evidence="1 2" key="1">
    <citation type="submission" date="2024-06" db="EMBL/GenBank/DDBJ databases">
        <title>Genomic Encyclopedia of Type Strains, Phase IV (KMG-IV): sequencing the most valuable type-strain genomes for metagenomic binning, comparative biology and taxonomic classification.</title>
        <authorList>
            <person name="Goeker M."/>
        </authorList>
    </citation>
    <scope>NUCLEOTIDE SEQUENCE [LARGE SCALE GENOMIC DNA]</scope>
    <source>
        <strain evidence="1 2">DSM 100124</strain>
    </source>
</reference>
<evidence type="ECO:0000313" key="2">
    <source>
        <dbReference type="Proteomes" id="UP001549097"/>
    </source>
</evidence>
<accession>A0ABV2LIJ9</accession>
<sequence>MAFYALTRAIKKGGIYFIRNISMSSYILQKTKPIEKRYFARIHKFDEFLRILDNALF</sequence>
<name>A0ABV2LIJ9_9BACL</name>